<dbReference type="Pfam" id="PF13561">
    <property type="entry name" value="adh_short_C2"/>
    <property type="match status" value="1"/>
</dbReference>
<dbReference type="InterPro" id="IPR036291">
    <property type="entry name" value="NAD(P)-bd_dom_sf"/>
</dbReference>
<protein>
    <submittedName>
        <fullName evidence="4">NAD(P)-dependent dehydrogenase (Short-subunit alcohol dehydrogenase family)</fullName>
    </submittedName>
</protein>
<dbReference type="GO" id="GO:0016614">
    <property type="term" value="F:oxidoreductase activity, acting on CH-OH group of donors"/>
    <property type="evidence" value="ECO:0007669"/>
    <property type="project" value="UniProtKB-ARBA"/>
</dbReference>
<dbReference type="PANTHER" id="PTHR48107">
    <property type="entry name" value="NADPH-DEPENDENT ALDEHYDE REDUCTASE-LIKE PROTEIN, CHLOROPLASTIC-RELATED"/>
    <property type="match status" value="1"/>
</dbReference>
<dbReference type="InterPro" id="IPR020904">
    <property type="entry name" value="Sc_DH/Rdtase_CS"/>
</dbReference>
<dbReference type="PRINTS" id="PR00081">
    <property type="entry name" value="GDHRDH"/>
</dbReference>
<dbReference type="EMBL" id="PYGD01000002">
    <property type="protein sequence ID" value="PSK93430.1"/>
    <property type="molecule type" value="Genomic_DNA"/>
</dbReference>
<evidence type="ECO:0000313" key="5">
    <source>
        <dbReference type="Proteomes" id="UP000240572"/>
    </source>
</evidence>
<dbReference type="OrthoDB" id="9803333at2"/>
<dbReference type="InterPro" id="IPR002347">
    <property type="entry name" value="SDR_fam"/>
</dbReference>
<gene>
    <name evidence="4" type="ORF">B0I18_102400</name>
</gene>
<feature type="compositionally biased region" description="Low complexity" evidence="3">
    <location>
        <begin position="1"/>
        <end position="23"/>
    </location>
</feature>
<comment type="similarity">
    <text evidence="1">Belongs to the short-chain dehydrogenases/reductases (SDR) family.</text>
</comment>
<dbReference type="PROSITE" id="PS00061">
    <property type="entry name" value="ADH_SHORT"/>
    <property type="match status" value="1"/>
</dbReference>
<dbReference type="FunFam" id="3.40.50.720:FF:000084">
    <property type="entry name" value="Short-chain dehydrogenase reductase"/>
    <property type="match status" value="1"/>
</dbReference>
<keyword evidence="2" id="KW-0560">Oxidoreductase</keyword>
<organism evidence="4 5">
    <name type="scientific">Taibaiella chishuiensis</name>
    <dbReference type="NCBI Taxonomy" id="1434707"/>
    <lineage>
        <taxon>Bacteria</taxon>
        <taxon>Pseudomonadati</taxon>
        <taxon>Bacteroidota</taxon>
        <taxon>Chitinophagia</taxon>
        <taxon>Chitinophagales</taxon>
        <taxon>Chitinophagaceae</taxon>
        <taxon>Taibaiella</taxon>
    </lineage>
</organism>
<name>A0A2P8D877_9BACT</name>
<accession>A0A2P8D877</accession>
<comment type="caution">
    <text evidence="4">The sequence shown here is derived from an EMBL/GenBank/DDBJ whole genome shotgun (WGS) entry which is preliminary data.</text>
</comment>
<dbReference type="PRINTS" id="PR00080">
    <property type="entry name" value="SDRFAMILY"/>
</dbReference>
<sequence>MESKQPQTFPPQEQEQQPGLETEMVPVPETAPRPEPAAGKLRGKVAVITGGDSGIGKAVALAFAAEGADIVIVYYNEHRDAHDTAATIKALGVQALLLPGDIASESFCKSVVEQVIATFGQIDILVNNAAVQYPRERPEEISSEQLLKTFGVNVFGAFYLTLAALPFMPEKSSIINTTSVTAYRGSYHLIDYSATKGALVGFTRSLSAALAGRGIRVNAVAPGPVWTPLIPASFPEKHVAEFGADVPMKRAGQPNEIATCYVFLASEDASYMTGQVLHPNGGEIING</sequence>
<dbReference type="AlphaFoldDB" id="A0A2P8D877"/>
<evidence type="ECO:0000313" key="4">
    <source>
        <dbReference type="EMBL" id="PSK93430.1"/>
    </source>
</evidence>
<evidence type="ECO:0000256" key="2">
    <source>
        <dbReference type="ARBA" id="ARBA00023002"/>
    </source>
</evidence>
<reference evidence="4 5" key="1">
    <citation type="submission" date="2018-03" db="EMBL/GenBank/DDBJ databases">
        <title>Genomic Encyclopedia of Type Strains, Phase III (KMG-III): the genomes of soil and plant-associated and newly described type strains.</title>
        <authorList>
            <person name="Whitman W."/>
        </authorList>
    </citation>
    <scope>NUCLEOTIDE SEQUENCE [LARGE SCALE GENOMIC DNA]</scope>
    <source>
        <strain evidence="4 5">CGMCC 1.12700</strain>
    </source>
</reference>
<feature type="region of interest" description="Disordered" evidence="3">
    <location>
        <begin position="1"/>
        <end position="38"/>
    </location>
</feature>
<dbReference type="SUPFAM" id="SSF51735">
    <property type="entry name" value="NAD(P)-binding Rossmann-fold domains"/>
    <property type="match status" value="1"/>
</dbReference>
<dbReference type="PANTHER" id="PTHR48107:SF16">
    <property type="entry name" value="NADPH-DEPENDENT ALDEHYDE REDUCTASE 1, CHLOROPLASTIC"/>
    <property type="match status" value="1"/>
</dbReference>
<dbReference type="Proteomes" id="UP000240572">
    <property type="component" value="Unassembled WGS sequence"/>
</dbReference>
<dbReference type="Gene3D" id="3.40.50.720">
    <property type="entry name" value="NAD(P)-binding Rossmann-like Domain"/>
    <property type="match status" value="1"/>
</dbReference>
<evidence type="ECO:0000256" key="3">
    <source>
        <dbReference type="SAM" id="MobiDB-lite"/>
    </source>
</evidence>
<dbReference type="RefSeq" id="WP_106522606.1">
    <property type="nucleotide sequence ID" value="NZ_PYGD01000002.1"/>
</dbReference>
<proteinExistence type="inferred from homology"/>
<keyword evidence="5" id="KW-1185">Reference proteome</keyword>
<evidence type="ECO:0000256" key="1">
    <source>
        <dbReference type="ARBA" id="ARBA00006484"/>
    </source>
</evidence>